<sequence>MRRDDLPMSALRREAARRRAYFTADSAQIVTSNLGSVGVAAVMALALVTLLSAAARATYPLWEATSAHAAAFVASAAVLAASLLLRHRLSARPVVSTAVCLAAEAALLALVVAIDATATHGMPGVFLQPAVIAITSVVVAPYALPLVVALGAEVALALLSAALKSPPMAQFDAFSCAIGMVVAVAVSQVTMHLRLRDFEARERLRQSSLLDELCGVYNKGALVAALREHLALAGPHVSGALFLFDVDRFKQINDTYGHYAGDEVLRAFGRALQLGFRTTDTVGRFGGDEFLVLAPSLVDERVIAEKVGRVRAAMREAGERIVGVPVTLSCGVVWASDCPVTYEAALRQADEALYEAKRAGRDRVVTRRYETGDERPARRAGDAEARG</sequence>
<dbReference type="InterPro" id="IPR043128">
    <property type="entry name" value="Rev_trsase/Diguanyl_cyclase"/>
</dbReference>
<gene>
    <name evidence="4" type="ORF">IAA42_07220</name>
</gene>
<dbReference type="InterPro" id="IPR050469">
    <property type="entry name" value="Diguanylate_Cyclase"/>
</dbReference>
<accession>A0A9D2CI81</accession>
<reference evidence="4" key="1">
    <citation type="journal article" date="2021" name="PeerJ">
        <title>Extensive microbial diversity within the chicken gut microbiome revealed by metagenomics and culture.</title>
        <authorList>
            <person name="Gilroy R."/>
            <person name="Ravi A."/>
            <person name="Getino M."/>
            <person name="Pursley I."/>
            <person name="Horton D.L."/>
            <person name="Alikhan N.F."/>
            <person name="Baker D."/>
            <person name="Gharbi K."/>
            <person name="Hall N."/>
            <person name="Watson M."/>
            <person name="Adriaenssens E.M."/>
            <person name="Foster-Nyarko E."/>
            <person name="Jarju S."/>
            <person name="Secka A."/>
            <person name="Antonio M."/>
            <person name="Oren A."/>
            <person name="Chaudhuri R.R."/>
            <person name="La Ragione R."/>
            <person name="Hildebrand F."/>
            <person name="Pallen M.J."/>
        </authorList>
    </citation>
    <scope>NUCLEOTIDE SEQUENCE</scope>
    <source>
        <strain evidence="4">ChiHjej10B9-743</strain>
    </source>
</reference>
<dbReference type="PROSITE" id="PS50887">
    <property type="entry name" value="GGDEF"/>
    <property type="match status" value="1"/>
</dbReference>
<dbReference type="NCBIfam" id="TIGR00254">
    <property type="entry name" value="GGDEF"/>
    <property type="match status" value="1"/>
</dbReference>
<proteinExistence type="predicted"/>
<feature type="transmembrane region" description="Helical" evidence="2">
    <location>
        <begin position="171"/>
        <end position="191"/>
    </location>
</feature>
<feature type="transmembrane region" description="Helical" evidence="2">
    <location>
        <begin position="66"/>
        <end position="85"/>
    </location>
</feature>
<name>A0A9D2CI81_9ACTN</name>
<dbReference type="SUPFAM" id="SSF55073">
    <property type="entry name" value="Nucleotide cyclase"/>
    <property type="match status" value="1"/>
</dbReference>
<organism evidence="4 5">
    <name type="scientific">Candidatus Olsenella excrementavium</name>
    <dbReference type="NCBI Taxonomy" id="2838709"/>
    <lineage>
        <taxon>Bacteria</taxon>
        <taxon>Bacillati</taxon>
        <taxon>Actinomycetota</taxon>
        <taxon>Coriobacteriia</taxon>
        <taxon>Coriobacteriales</taxon>
        <taxon>Atopobiaceae</taxon>
        <taxon>Olsenella</taxon>
    </lineage>
</organism>
<keyword evidence="2" id="KW-0812">Transmembrane</keyword>
<dbReference type="SMART" id="SM00267">
    <property type="entry name" value="GGDEF"/>
    <property type="match status" value="1"/>
</dbReference>
<protein>
    <submittedName>
        <fullName evidence="4">GGDEF domain-containing protein</fullName>
    </submittedName>
</protein>
<dbReference type="EMBL" id="DXCP01000054">
    <property type="protein sequence ID" value="HIY80206.1"/>
    <property type="molecule type" value="Genomic_DNA"/>
</dbReference>
<comment type="caution">
    <text evidence="4">The sequence shown here is derived from an EMBL/GenBank/DDBJ whole genome shotgun (WGS) entry which is preliminary data.</text>
</comment>
<feature type="transmembrane region" description="Helical" evidence="2">
    <location>
        <begin position="21"/>
        <end position="54"/>
    </location>
</feature>
<keyword evidence="2" id="KW-1133">Transmembrane helix</keyword>
<keyword evidence="2" id="KW-0472">Membrane</keyword>
<feature type="region of interest" description="Disordered" evidence="1">
    <location>
        <begin position="366"/>
        <end position="387"/>
    </location>
</feature>
<dbReference type="Gene3D" id="3.30.70.270">
    <property type="match status" value="1"/>
</dbReference>
<dbReference type="InterPro" id="IPR000160">
    <property type="entry name" value="GGDEF_dom"/>
</dbReference>
<dbReference type="GO" id="GO:0005886">
    <property type="term" value="C:plasma membrane"/>
    <property type="evidence" value="ECO:0007669"/>
    <property type="project" value="TreeGrafter"/>
</dbReference>
<dbReference type="Pfam" id="PF00990">
    <property type="entry name" value="GGDEF"/>
    <property type="match status" value="1"/>
</dbReference>
<evidence type="ECO:0000256" key="2">
    <source>
        <dbReference type="SAM" id="Phobius"/>
    </source>
</evidence>
<feature type="domain" description="GGDEF" evidence="3">
    <location>
        <begin position="237"/>
        <end position="369"/>
    </location>
</feature>
<feature type="transmembrane region" description="Helical" evidence="2">
    <location>
        <begin position="94"/>
        <end position="114"/>
    </location>
</feature>
<dbReference type="InterPro" id="IPR029787">
    <property type="entry name" value="Nucleotide_cyclase"/>
</dbReference>
<dbReference type="GO" id="GO:1902201">
    <property type="term" value="P:negative regulation of bacterial-type flagellum-dependent cell motility"/>
    <property type="evidence" value="ECO:0007669"/>
    <property type="project" value="TreeGrafter"/>
</dbReference>
<reference evidence="4" key="2">
    <citation type="submission" date="2021-04" db="EMBL/GenBank/DDBJ databases">
        <authorList>
            <person name="Gilroy R."/>
        </authorList>
    </citation>
    <scope>NUCLEOTIDE SEQUENCE</scope>
    <source>
        <strain evidence="4">ChiHjej10B9-743</strain>
    </source>
</reference>
<evidence type="ECO:0000313" key="5">
    <source>
        <dbReference type="Proteomes" id="UP000824133"/>
    </source>
</evidence>
<dbReference type="GO" id="GO:0052621">
    <property type="term" value="F:diguanylate cyclase activity"/>
    <property type="evidence" value="ECO:0007669"/>
    <property type="project" value="TreeGrafter"/>
</dbReference>
<dbReference type="Proteomes" id="UP000824133">
    <property type="component" value="Unassembled WGS sequence"/>
</dbReference>
<dbReference type="PANTHER" id="PTHR45138">
    <property type="entry name" value="REGULATORY COMPONENTS OF SENSORY TRANSDUCTION SYSTEM"/>
    <property type="match status" value="1"/>
</dbReference>
<evidence type="ECO:0000256" key="1">
    <source>
        <dbReference type="SAM" id="MobiDB-lite"/>
    </source>
</evidence>
<dbReference type="GO" id="GO:0043709">
    <property type="term" value="P:cell adhesion involved in single-species biofilm formation"/>
    <property type="evidence" value="ECO:0007669"/>
    <property type="project" value="TreeGrafter"/>
</dbReference>
<feature type="transmembrane region" description="Helical" evidence="2">
    <location>
        <begin position="126"/>
        <end position="159"/>
    </location>
</feature>
<dbReference type="AlphaFoldDB" id="A0A9D2CI81"/>
<dbReference type="PANTHER" id="PTHR45138:SF9">
    <property type="entry name" value="DIGUANYLATE CYCLASE DGCM-RELATED"/>
    <property type="match status" value="1"/>
</dbReference>
<evidence type="ECO:0000313" key="4">
    <source>
        <dbReference type="EMBL" id="HIY80206.1"/>
    </source>
</evidence>
<dbReference type="CDD" id="cd01949">
    <property type="entry name" value="GGDEF"/>
    <property type="match status" value="1"/>
</dbReference>
<evidence type="ECO:0000259" key="3">
    <source>
        <dbReference type="PROSITE" id="PS50887"/>
    </source>
</evidence>